<gene>
    <name evidence="9" type="primary">LOC108732278</name>
</gene>
<dbReference type="GO" id="GO:0042026">
    <property type="term" value="P:protein refolding"/>
    <property type="evidence" value="ECO:0007669"/>
    <property type="project" value="TreeGrafter"/>
</dbReference>
<dbReference type="InterPro" id="IPR002068">
    <property type="entry name" value="A-crystallin/Hsp20_dom"/>
</dbReference>
<protein>
    <submittedName>
        <fullName evidence="9">Protein lethal(2)essential for life-like</fullName>
    </submittedName>
</protein>
<dbReference type="AlphaFoldDB" id="A0A1W4W2T3"/>
<dbReference type="Gene3D" id="2.60.40.790">
    <property type="match status" value="1"/>
</dbReference>
<dbReference type="InterPro" id="IPR008978">
    <property type="entry name" value="HSP20-like_chaperone"/>
</dbReference>
<dbReference type="GO" id="GO:0005634">
    <property type="term" value="C:nucleus"/>
    <property type="evidence" value="ECO:0007669"/>
    <property type="project" value="TreeGrafter"/>
</dbReference>
<evidence type="ECO:0000256" key="2">
    <source>
        <dbReference type="PIRNR" id="PIRNR036514"/>
    </source>
</evidence>
<dbReference type="Pfam" id="PF00011">
    <property type="entry name" value="HSP20"/>
    <property type="match status" value="1"/>
</dbReference>
<dbReference type="PROSITE" id="PS01031">
    <property type="entry name" value="SHSP"/>
    <property type="match status" value="1"/>
</dbReference>
<organism evidence="8 9">
    <name type="scientific">Agrilus planipennis</name>
    <name type="common">Emerald ash borer</name>
    <name type="synonym">Agrilus marcopoli</name>
    <dbReference type="NCBI Taxonomy" id="224129"/>
    <lineage>
        <taxon>Eukaryota</taxon>
        <taxon>Metazoa</taxon>
        <taxon>Ecdysozoa</taxon>
        <taxon>Arthropoda</taxon>
        <taxon>Hexapoda</taxon>
        <taxon>Insecta</taxon>
        <taxon>Pterygota</taxon>
        <taxon>Neoptera</taxon>
        <taxon>Endopterygota</taxon>
        <taxon>Coleoptera</taxon>
        <taxon>Polyphaga</taxon>
        <taxon>Elateriformia</taxon>
        <taxon>Buprestoidea</taxon>
        <taxon>Buprestidae</taxon>
        <taxon>Agrilinae</taxon>
        <taxon>Agrilus</taxon>
    </lineage>
</organism>
<dbReference type="Proteomes" id="UP000192223">
    <property type="component" value="Unplaced"/>
</dbReference>
<dbReference type="GO" id="GO:0046872">
    <property type="term" value="F:metal ion binding"/>
    <property type="evidence" value="ECO:0007669"/>
    <property type="project" value="UniProtKB-KW"/>
</dbReference>
<dbReference type="InterPro" id="IPR001436">
    <property type="entry name" value="Alpha-crystallin/sHSP_animal"/>
</dbReference>
<dbReference type="SUPFAM" id="SSF49764">
    <property type="entry name" value="HSP20-like chaperones"/>
    <property type="match status" value="1"/>
</dbReference>
<evidence type="ECO:0000256" key="6">
    <source>
        <dbReference type="SAM" id="MobiDB-lite"/>
    </source>
</evidence>
<accession>A0A1W4W2T3</accession>
<dbReference type="GO" id="GO:0009408">
    <property type="term" value="P:response to heat"/>
    <property type="evidence" value="ECO:0007669"/>
    <property type="project" value="UniProtKB-ARBA"/>
</dbReference>
<dbReference type="GO" id="GO:0005737">
    <property type="term" value="C:cytoplasm"/>
    <property type="evidence" value="ECO:0007669"/>
    <property type="project" value="TreeGrafter"/>
</dbReference>
<proteinExistence type="inferred from homology"/>
<evidence type="ECO:0000256" key="1">
    <source>
        <dbReference type="ARBA" id="ARBA00023016"/>
    </source>
</evidence>
<feature type="domain" description="SHSP" evidence="7">
    <location>
        <begin position="54"/>
        <end position="162"/>
    </location>
</feature>
<evidence type="ECO:0000259" key="7">
    <source>
        <dbReference type="PROSITE" id="PS01031"/>
    </source>
</evidence>
<dbReference type="PIRSF" id="PIRSF036514">
    <property type="entry name" value="Sm_HSP_B1"/>
    <property type="match status" value="1"/>
</dbReference>
<evidence type="ECO:0000256" key="4">
    <source>
        <dbReference type="PROSITE-ProRule" id="PRU00285"/>
    </source>
</evidence>
<keyword evidence="3" id="KW-0862">Zinc</keyword>
<feature type="region of interest" description="Disordered" evidence="6">
    <location>
        <begin position="144"/>
        <end position="177"/>
    </location>
</feature>
<dbReference type="PANTHER" id="PTHR45640">
    <property type="entry name" value="HEAT SHOCK PROTEIN HSP-12.2-RELATED"/>
    <property type="match status" value="1"/>
</dbReference>
<name>A0A1W4W2T3_AGRPL</name>
<sequence>MSILLWDPLRPSRIVDQQFGLGLDPEDLLSPLTLPWESHVARWPIENYFRPWRSQAAVRDTGSTITADKDKFQVSLDVQHFKPDEIKVTASGNTLTVEGKHEEKQDEHGYISRHFVRKYVLPEGHDVNQVQSRLSSDGVLTLTAPKKAIGGPDQKTIPIQQTGQPSRPIENKKEEKK</sequence>
<dbReference type="PRINTS" id="PR00299">
    <property type="entry name" value="ACRYSTALLIN"/>
</dbReference>
<feature type="binding site" evidence="3">
    <location>
        <position position="101"/>
    </location>
    <ligand>
        <name>Zn(2+)</name>
        <dbReference type="ChEBI" id="CHEBI:29105"/>
        <label>1</label>
    </ligand>
</feature>
<dbReference type="InterPro" id="IPR055269">
    <property type="entry name" value="Alpha-crystallin/HSP_16"/>
</dbReference>
<dbReference type="GO" id="GO:0051082">
    <property type="term" value="F:unfolded protein binding"/>
    <property type="evidence" value="ECO:0007669"/>
    <property type="project" value="TreeGrafter"/>
</dbReference>
<dbReference type="OrthoDB" id="1431247at2759"/>
<evidence type="ECO:0000313" key="8">
    <source>
        <dbReference type="Proteomes" id="UP000192223"/>
    </source>
</evidence>
<dbReference type="PANTHER" id="PTHR45640:SF13">
    <property type="entry name" value="HEAT SHOCK PROTEIN 22-RELATED"/>
    <property type="match status" value="1"/>
</dbReference>
<keyword evidence="1" id="KW-0346">Stress response</keyword>
<dbReference type="InParanoid" id="A0A1W4W2T3"/>
<keyword evidence="3" id="KW-0479">Metal-binding</keyword>
<comment type="similarity">
    <text evidence="2 4 5">Belongs to the small heat shock protein (HSP20) family.</text>
</comment>
<feature type="binding site" evidence="3">
    <location>
        <position position="103"/>
    </location>
    <ligand>
        <name>Zn(2+)</name>
        <dbReference type="ChEBI" id="CHEBI:29105"/>
        <label>1</label>
    </ligand>
</feature>
<dbReference type="STRING" id="224129.A0A1W4W2T3"/>
<keyword evidence="8" id="KW-1185">Reference proteome</keyword>
<dbReference type="RefSeq" id="XP_018318476.1">
    <property type="nucleotide sequence ID" value="XM_018462974.2"/>
</dbReference>
<evidence type="ECO:0000256" key="3">
    <source>
        <dbReference type="PIRSR" id="PIRSR036514-1"/>
    </source>
</evidence>
<feature type="binding site" evidence="3">
    <location>
        <position position="108"/>
    </location>
    <ligand>
        <name>Zn(2+)</name>
        <dbReference type="ChEBI" id="CHEBI:29105"/>
        <label>1</label>
    </ligand>
</feature>
<dbReference type="CDD" id="cd06526">
    <property type="entry name" value="metazoan_ACD"/>
    <property type="match status" value="1"/>
</dbReference>
<evidence type="ECO:0000256" key="5">
    <source>
        <dbReference type="RuleBase" id="RU003616"/>
    </source>
</evidence>
<dbReference type="GeneID" id="108732278"/>
<evidence type="ECO:0000313" key="9">
    <source>
        <dbReference type="RefSeq" id="XP_018318476.1"/>
    </source>
</evidence>
<dbReference type="KEGG" id="apln:108732278"/>
<reference evidence="9" key="1">
    <citation type="submission" date="2025-08" db="UniProtKB">
        <authorList>
            <consortium name="RefSeq"/>
        </authorList>
    </citation>
    <scope>IDENTIFICATION</scope>
    <source>
        <tissue evidence="9">Entire body</tissue>
    </source>
</reference>